<accession>A0A8J2R990</accession>
<dbReference type="EMBL" id="CAKASE010000083">
    <property type="protein sequence ID" value="CAG9585384.1"/>
    <property type="molecule type" value="Genomic_DNA"/>
</dbReference>
<reference evidence="2" key="1">
    <citation type="submission" date="2021-09" db="EMBL/GenBank/DDBJ databases">
        <authorList>
            <person name="Martin H S."/>
        </authorList>
    </citation>
    <scope>NUCLEOTIDE SEQUENCE</scope>
</reference>
<sequence length="150" mass="16644">MIRILVLSSVVAASFARQNLGESRNVVTVPTNCPQGQEWINGMCRDVWRSGVTPPSVSWGNPVPRFANIITVPPHCPPGEVYVHGKCREIWRDGGSLPNSNLYNGLLESLWSEHVRKLQQSPRNFANIPSQCPIGFQADAFGNCYPIKDE</sequence>
<name>A0A8J2R990_9NEOP</name>
<comment type="caution">
    <text evidence="2">The sequence shown here is derived from an EMBL/GenBank/DDBJ whole genome shotgun (WGS) entry which is preliminary data.</text>
</comment>
<dbReference type="Proteomes" id="UP000789524">
    <property type="component" value="Unassembled WGS sequence"/>
</dbReference>
<keyword evidence="3" id="KW-1185">Reference proteome</keyword>
<proteinExistence type="predicted"/>
<feature type="chain" id="PRO_5035191237" evidence="1">
    <location>
        <begin position="17"/>
        <end position="150"/>
    </location>
</feature>
<feature type="signal peptide" evidence="1">
    <location>
        <begin position="1"/>
        <end position="16"/>
    </location>
</feature>
<dbReference type="OrthoDB" id="7385188at2759"/>
<organism evidence="2 3">
    <name type="scientific">Danaus chrysippus</name>
    <name type="common">African queen</name>
    <dbReference type="NCBI Taxonomy" id="151541"/>
    <lineage>
        <taxon>Eukaryota</taxon>
        <taxon>Metazoa</taxon>
        <taxon>Ecdysozoa</taxon>
        <taxon>Arthropoda</taxon>
        <taxon>Hexapoda</taxon>
        <taxon>Insecta</taxon>
        <taxon>Pterygota</taxon>
        <taxon>Neoptera</taxon>
        <taxon>Endopterygota</taxon>
        <taxon>Lepidoptera</taxon>
        <taxon>Glossata</taxon>
        <taxon>Ditrysia</taxon>
        <taxon>Papilionoidea</taxon>
        <taxon>Nymphalidae</taxon>
        <taxon>Danainae</taxon>
        <taxon>Danaini</taxon>
        <taxon>Danaina</taxon>
        <taxon>Danaus</taxon>
        <taxon>Anosia</taxon>
    </lineage>
</organism>
<gene>
    <name evidence="2" type="ORF">DCHRY22_LOCUS15804</name>
</gene>
<dbReference type="AlphaFoldDB" id="A0A8J2R990"/>
<evidence type="ECO:0000313" key="3">
    <source>
        <dbReference type="Proteomes" id="UP000789524"/>
    </source>
</evidence>
<protein>
    <submittedName>
        <fullName evidence="2">(African queen) hypothetical protein</fullName>
    </submittedName>
</protein>
<evidence type="ECO:0000313" key="2">
    <source>
        <dbReference type="EMBL" id="CAG9585384.1"/>
    </source>
</evidence>
<keyword evidence="1" id="KW-0732">Signal</keyword>
<evidence type="ECO:0000256" key="1">
    <source>
        <dbReference type="SAM" id="SignalP"/>
    </source>
</evidence>